<dbReference type="InterPro" id="IPR019821">
    <property type="entry name" value="Kinesin_motor_CS"/>
</dbReference>
<feature type="region of interest" description="Disordered" evidence="10">
    <location>
        <begin position="462"/>
        <end position="550"/>
    </location>
</feature>
<keyword evidence="4 8" id="KW-0067">ATP-binding</keyword>
<keyword evidence="3 8" id="KW-0547">Nucleotide-binding</keyword>
<keyword evidence="7" id="KW-0206">Cytoskeleton</keyword>
<dbReference type="PANTHER" id="PTHR47968">
    <property type="entry name" value="CENTROMERE PROTEIN E"/>
    <property type="match status" value="1"/>
</dbReference>
<dbReference type="PANTHER" id="PTHR47968:SF36">
    <property type="entry name" value="KINESIN HEAVY CHAIN ISOFORM X1"/>
    <property type="match status" value="1"/>
</dbReference>
<protein>
    <recommendedName>
        <fullName evidence="9">Kinesin-like protein</fullName>
    </recommendedName>
</protein>
<dbReference type="Gene3D" id="3.40.850.10">
    <property type="entry name" value="Kinesin motor domain"/>
    <property type="match status" value="1"/>
</dbReference>
<evidence type="ECO:0000313" key="12">
    <source>
        <dbReference type="EMBL" id="KAJ8298689.1"/>
    </source>
</evidence>
<evidence type="ECO:0000256" key="3">
    <source>
        <dbReference type="ARBA" id="ARBA00022741"/>
    </source>
</evidence>
<feature type="compositionally biased region" description="Basic and acidic residues" evidence="10">
    <location>
        <begin position="464"/>
        <end position="483"/>
    </location>
</feature>
<proteinExistence type="inferred from homology"/>
<dbReference type="Pfam" id="PF00225">
    <property type="entry name" value="Kinesin"/>
    <property type="match status" value="1"/>
</dbReference>
<dbReference type="Proteomes" id="UP001217089">
    <property type="component" value="Unassembled WGS sequence"/>
</dbReference>
<evidence type="ECO:0000256" key="8">
    <source>
        <dbReference type="PROSITE-ProRule" id="PRU00283"/>
    </source>
</evidence>
<comment type="caution">
    <text evidence="12">The sequence shown here is derived from an EMBL/GenBank/DDBJ whole genome shotgun (WGS) entry which is preliminary data.</text>
</comment>
<feature type="region of interest" description="Disordered" evidence="10">
    <location>
        <begin position="291"/>
        <end position="316"/>
    </location>
</feature>
<dbReference type="PROSITE" id="PS00411">
    <property type="entry name" value="KINESIN_MOTOR_1"/>
    <property type="match status" value="1"/>
</dbReference>
<evidence type="ECO:0000256" key="5">
    <source>
        <dbReference type="ARBA" id="ARBA00023054"/>
    </source>
</evidence>
<dbReference type="EMBL" id="JARBDR010000921">
    <property type="protein sequence ID" value="KAJ8298689.1"/>
    <property type="molecule type" value="Genomic_DNA"/>
</dbReference>
<dbReference type="InterPro" id="IPR001752">
    <property type="entry name" value="Kinesin_motor_dom"/>
</dbReference>
<organism evidence="12 13">
    <name type="scientific">Tegillarca granosa</name>
    <name type="common">Malaysian cockle</name>
    <name type="synonym">Anadara granosa</name>
    <dbReference type="NCBI Taxonomy" id="220873"/>
    <lineage>
        <taxon>Eukaryota</taxon>
        <taxon>Metazoa</taxon>
        <taxon>Spiralia</taxon>
        <taxon>Lophotrochozoa</taxon>
        <taxon>Mollusca</taxon>
        <taxon>Bivalvia</taxon>
        <taxon>Autobranchia</taxon>
        <taxon>Pteriomorphia</taxon>
        <taxon>Arcoida</taxon>
        <taxon>Arcoidea</taxon>
        <taxon>Arcidae</taxon>
        <taxon>Tegillarca</taxon>
    </lineage>
</organism>
<feature type="compositionally biased region" description="Polar residues" evidence="10">
    <location>
        <begin position="496"/>
        <end position="519"/>
    </location>
</feature>
<dbReference type="SMART" id="SM00129">
    <property type="entry name" value="KISc"/>
    <property type="match status" value="1"/>
</dbReference>
<dbReference type="InterPro" id="IPR036961">
    <property type="entry name" value="Kinesin_motor_dom_sf"/>
</dbReference>
<accession>A0ABQ9E057</accession>
<name>A0ABQ9E057_TEGGR</name>
<evidence type="ECO:0000256" key="10">
    <source>
        <dbReference type="SAM" id="MobiDB-lite"/>
    </source>
</evidence>
<keyword evidence="7" id="KW-0963">Cytoplasm</keyword>
<gene>
    <name evidence="12" type="ORF">KUTeg_022749</name>
</gene>
<dbReference type="InterPro" id="IPR027640">
    <property type="entry name" value="Kinesin-like_fam"/>
</dbReference>
<keyword evidence="5" id="KW-0175">Coiled coil</keyword>
<dbReference type="InterPro" id="IPR027417">
    <property type="entry name" value="P-loop_NTPase"/>
</dbReference>
<keyword evidence="6 8" id="KW-0505">Motor protein</keyword>
<evidence type="ECO:0000256" key="4">
    <source>
        <dbReference type="ARBA" id="ARBA00022840"/>
    </source>
</evidence>
<evidence type="ECO:0000256" key="6">
    <source>
        <dbReference type="ARBA" id="ARBA00023175"/>
    </source>
</evidence>
<feature type="binding site" evidence="8">
    <location>
        <begin position="92"/>
        <end position="99"/>
    </location>
    <ligand>
        <name>ATP</name>
        <dbReference type="ChEBI" id="CHEBI:30616"/>
    </ligand>
</feature>
<dbReference type="PROSITE" id="PS50067">
    <property type="entry name" value="KINESIN_MOTOR_2"/>
    <property type="match status" value="1"/>
</dbReference>
<comment type="similarity">
    <text evidence="8 9">Belongs to the TRAFAC class myosin-kinesin ATPase superfamily. Kinesin family.</text>
</comment>
<keyword evidence="2 9" id="KW-0493">Microtubule</keyword>
<reference evidence="12 13" key="1">
    <citation type="submission" date="2022-12" db="EMBL/GenBank/DDBJ databases">
        <title>Chromosome-level genome of Tegillarca granosa.</title>
        <authorList>
            <person name="Kim J."/>
        </authorList>
    </citation>
    <scope>NUCLEOTIDE SEQUENCE [LARGE SCALE GENOMIC DNA]</scope>
    <source>
        <strain evidence="12">Teg-2019</strain>
        <tissue evidence="12">Adductor muscle</tissue>
    </source>
</reference>
<sequence length="630" mass="71717">MPQIKTFCRIKPTEEYYPEFELSTAVLHLRVPELLRDIGSPNKNQRNIVSHEFNFDYIFNSDTTQEQVFDVAAKEIVEGFLNGYNGTIFAYGQTGTGKTFTVEGSPKQYKHRGLEPRALSMIYKALEQRPDEDISVHLSYLEIYKEVGYDLLNPGARTTSLVTPFPKVSVLEGQQGIWVVRNLSVHYAASEEVAQNLLIQGQANRRVAATTVHDRSSRSHAVFTIQLSSKKPGSDIIVKSKLHLVDLAGSERVSKTGAEGHLLNEAKCINLSLHYLETVIVSLQASVSQSSRQRQHSAGHYRGYSSSLKQRPSSADGHRNIRYVPYRNSLLTMVLRDSLGGNCLTAMIATISLEPENLGESISTCRFAGRVACIANRETEEVDEKSLIRKLRRRVAELESELHCLRFGKENIDAMNAKMTDEDKLYCSITSPYKFRESLRVLKKMVLEGYFNKNNNDDVNVLELESKNYPRSPERQTFKSERRSNHRSPERKKQRNNQNGLTTSGDDNTSEINVQVNKRQQQEKTVEFPINAWEPAEPEVKPAPKPKKIKPKVLDENKLQDEPISKPVTLEDRDGNDVYKFDLITKLNVTKDQVEDQHAYIQQLKTTEADSKLIEQEKLVEKQLLKRQYV</sequence>
<evidence type="ECO:0000256" key="7">
    <source>
        <dbReference type="ARBA" id="ARBA00023212"/>
    </source>
</evidence>
<evidence type="ECO:0000259" key="11">
    <source>
        <dbReference type="PROSITE" id="PS50067"/>
    </source>
</evidence>
<comment type="subcellular location">
    <subcellularLocation>
        <location evidence="1">Cytoplasm</location>
        <location evidence="1">Cytoskeleton</location>
    </subcellularLocation>
</comment>
<evidence type="ECO:0000256" key="9">
    <source>
        <dbReference type="RuleBase" id="RU000394"/>
    </source>
</evidence>
<feature type="compositionally biased region" description="Polar residues" evidence="10">
    <location>
        <begin position="304"/>
        <end position="313"/>
    </location>
</feature>
<evidence type="ECO:0000256" key="1">
    <source>
        <dbReference type="ARBA" id="ARBA00004245"/>
    </source>
</evidence>
<feature type="compositionally biased region" description="Basic residues" evidence="10">
    <location>
        <begin position="484"/>
        <end position="495"/>
    </location>
</feature>
<dbReference type="PRINTS" id="PR00380">
    <property type="entry name" value="KINESINHEAVY"/>
</dbReference>
<feature type="domain" description="Kinesin motor" evidence="11">
    <location>
        <begin position="3"/>
        <end position="374"/>
    </location>
</feature>
<dbReference type="SUPFAM" id="SSF52540">
    <property type="entry name" value="P-loop containing nucleoside triphosphate hydrolases"/>
    <property type="match status" value="1"/>
</dbReference>
<keyword evidence="13" id="KW-1185">Reference proteome</keyword>
<evidence type="ECO:0000256" key="2">
    <source>
        <dbReference type="ARBA" id="ARBA00022701"/>
    </source>
</evidence>
<evidence type="ECO:0000313" key="13">
    <source>
        <dbReference type="Proteomes" id="UP001217089"/>
    </source>
</evidence>